<evidence type="ECO:0000313" key="2">
    <source>
        <dbReference type="EMBL" id="MDD1780370.1"/>
    </source>
</evidence>
<dbReference type="RefSeq" id="WP_274140424.1">
    <property type="nucleotide sequence ID" value="NZ_JAJUBB010000002.1"/>
</dbReference>
<dbReference type="EMBL" id="JAJUBB010000002">
    <property type="protein sequence ID" value="MDD1780370.1"/>
    <property type="molecule type" value="Genomic_DNA"/>
</dbReference>
<evidence type="ECO:0000313" key="3">
    <source>
        <dbReference type="Proteomes" id="UP001149821"/>
    </source>
</evidence>
<feature type="transmembrane region" description="Helical" evidence="1">
    <location>
        <begin position="54"/>
        <end position="75"/>
    </location>
</feature>
<comment type="caution">
    <text evidence="2">The sequence shown here is derived from an EMBL/GenBank/DDBJ whole genome shotgun (WGS) entry which is preliminary data.</text>
</comment>
<name>A0ABT5QHB0_9GAMM</name>
<sequence>MGRFAFKRDVRIFVEVIFLIAAVISALNLLHAIVYKSIFFAGGWIDYYENRSHFWAGFTAFLLFLFFYGGFYFLIFPEV</sequence>
<gene>
    <name evidence="2" type="ORF">LRP49_04060</name>
</gene>
<keyword evidence="1" id="KW-0812">Transmembrane</keyword>
<keyword evidence="1" id="KW-0472">Membrane</keyword>
<dbReference type="Proteomes" id="UP001149821">
    <property type="component" value="Unassembled WGS sequence"/>
</dbReference>
<feature type="transmembrane region" description="Helical" evidence="1">
    <location>
        <begin position="12"/>
        <end position="34"/>
    </location>
</feature>
<protein>
    <submittedName>
        <fullName evidence="2">Uncharacterized protein</fullName>
    </submittedName>
</protein>
<reference evidence="2" key="1">
    <citation type="submission" date="2021-12" db="EMBL/GenBank/DDBJ databases">
        <title>Enterovibrio ZSDZ35 sp. nov. and Enterovibrio ZSDZ42 sp. nov., isolated from coastal seawater in Qingdao.</title>
        <authorList>
            <person name="Zhang P."/>
        </authorList>
    </citation>
    <scope>NUCLEOTIDE SEQUENCE</scope>
    <source>
        <strain evidence="2">ZSDZ35</strain>
    </source>
</reference>
<accession>A0ABT5QHB0</accession>
<keyword evidence="1" id="KW-1133">Transmembrane helix</keyword>
<evidence type="ECO:0000256" key="1">
    <source>
        <dbReference type="SAM" id="Phobius"/>
    </source>
</evidence>
<keyword evidence="3" id="KW-1185">Reference proteome</keyword>
<proteinExistence type="predicted"/>
<organism evidence="2 3">
    <name type="scientific">Enterovibrio qingdaonensis</name>
    <dbReference type="NCBI Taxonomy" id="2899818"/>
    <lineage>
        <taxon>Bacteria</taxon>
        <taxon>Pseudomonadati</taxon>
        <taxon>Pseudomonadota</taxon>
        <taxon>Gammaproteobacteria</taxon>
        <taxon>Vibrionales</taxon>
        <taxon>Vibrionaceae</taxon>
        <taxon>Enterovibrio</taxon>
    </lineage>
</organism>